<evidence type="ECO:0000313" key="1">
    <source>
        <dbReference type="EMBL" id="AGC43297.1"/>
    </source>
</evidence>
<protein>
    <submittedName>
        <fullName evidence="1">Uncharacterized protein</fullName>
    </submittedName>
</protein>
<name>L7U6U5_MYXSD</name>
<sequence length="80" mass="9108">MTDFVRLRFKKDFQRIVAMREREQAEQLRSRRGIQMIGRECAGCGGPLLGARGHADNFDRLCMRCRPTSAQNAERGAVLP</sequence>
<dbReference type="AlphaFoldDB" id="L7U6U5"/>
<gene>
    <name evidence="1" type="ordered locus">MYSTI_01968</name>
</gene>
<keyword evidence="2" id="KW-1185">Reference proteome</keyword>
<evidence type="ECO:0000313" key="2">
    <source>
        <dbReference type="Proteomes" id="UP000011131"/>
    </source>
</evidence>
<accession>L7U6U5</accession>
<dbReference type="Proteomes" id="UP000011131">
    <property type="component" value="Chromosome"/>
</dbReference>
<organism evidence="1 2">
    <name type="scientific">Myxococcus stipitatus (strain DSM 14675 / JCM 12634 / Mx s8)</name>
    <dbReference type="NCBI Taxonomy" id="1278073"/>
    <lineage>
        <taxon>Bacteria</taxon>
        <taxon>Pseudomonadati</taxon>
        <taxon>Myxococcota</taxon>
        <taxon>Myxococcia</taxon>
        <taxon>Myxococcales</taxon>
        <taxon>Cystobacterineae</taxon>
        <taxon>Myxococcaceae</taxon>
        <taxon>Myxococcus</taxon>
    </lineage>
</organism>
<dbReference type="KEGG" id="msd:MYSTI_01968"/>
<dbReference type="HOGENOM" id="CLU_2586023_0_0_7"/>
<dbReference type="STRING" id="1278073.MYSTI_01968"/>
<reference evidence="1 2" key="1">
    <citation type="journal article" date="2013" name="Genome Announc.">
        <title>Complete genome sequence of Myxococcus stipitatus strain DSM 14675, a fruiting myxobacterium.</title>
        <authorList>
            <person name="Huntley S."/>
            <person name="Kneip S."/>
            <person name="Treuner-Lange A."/>
            <person name="Sogaard-Andersen L."/>
        </authorList>
    </citation>
    <scope>NUCLEOTIDE SEQUENCE [LARGE SCALE GENOMIC DNA]</scope>
    <source>
        <strain evidence="2">DSM 14675 / JCM 12634 / Mx s8</strain>
    </source>
</reference>
<dbReference type="EMBL" id="CP004025">
    <property type="protein sequence ID" value="AGC43297.1"/>
    <property type="molecule type" value="Genomic_DNA"/>
</dbReference>
<proteinExistence type="predicted"/>